<accession>A0ABQ8RAG5</accession>
<dbReference type="InterPro" id="IPR029063">
    <property type="entry name" value="SAM-dependent_MTases_sf"/>
</dbReference>
<dbReference type="SUPFAM" id="SSF53335">
    <property type="entry name" value="S-adenosyl-L-methionine-dependent methyltransferases"/>
    <property type="match status" value="1"/>
</dbReference>
<dbReference type="PANTHER" id="PTHR44942:SF10">
    <property type="entry name" value="METHYLTRANSFERASE TYPE 11 DOMAIN-CONTAINING PROTEIN"/>
    <property type="match status" value="1"/>
</dbReference>
<dbReference type="Proteomes" id="UP001152024">
    <property type="component" value="Unassembled WGS sequence"/>
</dbReference>
<dbReference type="InterPro" id="IPR051052">
    <property type="entry name" value="Diverse_substrate_MTase"/>
</dbReference>
<dbReference type="PANTHER" id="PTHR44942">
    <property type="entry name" value="METHYLTRANSF_11 DOMAIN-CONTAINING PROTEIN"/>
    <property type="match status" value="1"/>
</dbReference>
<dbReference type="EMBL" id="JAOQBH010000010">
    <property type="protein sequence ID" value="KAJ4130258.1"/>
    <property type="molecule type" value="Genomic_DNA"/>
</dbReference>
<gene>
    <name evidence="2" type="ORF">NW768_007241</name>
</gene>
<feature type="domain" description="Methyltransferase type 11" evidence="1">
    <location>
        <begin position="57"/>
        <end position="157"/>
    </location>
</feature>
<evidence type="ECO:0000313" key="2">
    <source>
        <dbReference type="EMBL" id="KAJ4130258.1"/>
    </source>
</evidence>
<evidence type="ECO:0000259" key="1">
    <source>
        <dbReference type="Pfam" id="PF08241"/>
    </source>
</evidence>
<dbReference type="CDD" id="cd02440">
    <property type="entry name" value="AdoMet_MTases"/>
    <property type="match status" value="1"/>
</dbReference>
<evidence type="ECO:0000313" key="3">
    <source>
        <dbReference type="Proteomes" id="UP001152024"/>
    </source>
</evidence>
<name>A0ABQ8RAG5_FUSEQ</name>
<keyword evidence="3" id="KW-1185">Reference proteome</keyword>
<proteinExistence type="predicted"/>
<dbReference type="Pfam" id="PF08241">
    <property type="entry name" value="Methyltransf_11"/>
    <property type="match status" value="1"/>
</dbReference>
<sequence>MAQTSYPEDQPRDAIFRNFTAQQATNYAEGRIGYSEKLIDFVLTEHNSTGGSNGTVLDVGCGPGPATRLLAPHFDIVCGADPGESMIQTAKELGGVSRSGNPILYEVVGAESIDKINGLEHSSVDLITAATAAHWFDMPQFWKAAAELLKPGGTVAIWTVFRNSNQTNDKLSAIFDDFSENVLAPYTSAGTKLTHDGYINLPMPWDDPETASLYDKKSSARHELKAKDGYLPKTYTRFTETGGIPLDKQLMMFEKLVHSFGTVNRWQEANSELVGTEGDIVKILLQKIRDAAEANGGSLDWSVLADRLAVAVILVKRA</sequence>
<dbReference type="InterPro" id="IPR013216">
    <property type="entry name" value="Methyltransf_11"/>
</dbReference>
<comment type="caution">
    <text evidence="2">The sequence shown here is derived from an EMBL/GenBank/DDBJ whole genome shotgun (WGS) entry which is preliminary data.</text>
</comment>
<organism evidence="2 3">
    <name type="scientific">Fusarium equiseti</name>
    <name type="common">Fusarium scirpi</name>
    <dbReference type="NCBI Taxonomy" id="61235"/>
    <lineage>
        <taxon>Eukaryota</taxon>
        <taxon>Fungi</taxon>
        <taxon>Dikarya</taxon>
        <taxon>Ascomycota</taxon>
        <taxon>Pezizomycotina</taxon>
        <taxon>Sordariomycetes</taxon>
        <taxon>Hypocreomycetidae</taxon>
        <taxon>Hypocreales</taxon>
        <taxon>Nectriaceae</taxon>
        <taxon>Fusarium</taxon>
        <taxon>Fusarium incarnatum-equiseti species complex</taxon>
    </lineage>
</organism>
<reference evidence="2" key="1">
    <citation type="submission" date="2022-09" db="EMBL/GenBank/DDBJ databases">
        <title>Fusarium specimens isolated from Avocado Roots.</title>
        <authorList>
            <person name="Stajich J."/>
            <person name="Roper C."/>
            <person name="Heimlech-Rivalta G."/>
        </authorList>
    </citation>
    <scope>NUCLEOTIDE SEQUENCE</scope>
    <source>
        <strain evidence="2">CF00095</strain>
    </source>
</reference>
<dbReference type="Gene3D" id="3.40.50.150">
    <property type="entry name" value="Vaccinia Virus protein VP39"/>
    <property type="match status" value="1"/>
</dbReference>
<protein>
    <recommendedName>
        <fullName evidence="1">Methyltransferase type 11 domain-containing protein</fullName>
    </recommendedName>
</protein>